<dbReference type="InterPro" id="IPR036259">
    <property type="entry name" value="MFS_trans_sf"/>
</dbReference>
<evidence type="ECO:0000256" key="2">
    <source>
        <dbReference type="ARBA" id="ARBA00005982"/>
    </source>
</evidence>
<keyword evidence="6 8" id="KW-0472">Membrane</keyword>
<feature type="region of interest" description="Disordered" evidence="7">
    <location>
        <begin position="1"/>
        <end position="28"/>
    </location>
</feature>
<sequence>MADDGETKVVRRNSVISSSEKDAVPKASPKTDFESAMEKIPYPKAVFFIIVCEFCERFCYYGMRAVLTLYFRNALKWDEDFSTVIYHVWVMLCYFTPLLGAMLADSILGKFRTIFYLSVVYCCGSIVLSLAATPPLHIPTVAFSLIGLALIAIGTGGIKPCVAAFGGDQFKIPGQESQLESYFAVFYFSINSGSLLTQIVTPIFREDISCFGDDSCYPLAFSVPAALMIVALIIFLVGRPMYNIVKPQGNIVLKVLSAVKHSFSRRGKEIKAGKKRDHWIDYADDKFDQRFLDEAKVVFKVLFLYIPLPIFWTLFDQQGSRWTFQATRMNGHIAGSFSIKPDQMQVANPILVLAFIPVFDKVIYPLLAKVGLLKKPLQRLAVGLFFAGVSFVVSGIVELLLVPTYAVELEAQESNLHFVNALPCSINIGGGEIGTNKILPNEMFIYEAIGTKNYTVTIETIDCPDGVNVPGPYPINLRSENATTYVAYLGKKGDNGVSPVLLSQSGLADELEKSEGGDPLLRVIYFGLEAGDNLEFKAESEKHVVRFIGHMSDNGATETRELEPTTYWLSMVSDNYENGVAFPLSVELELGGSYLATVVRNYGVEGDGTDASHYIVARHEITKPNSVHMLWLLPQFVIMTIGEIMFSITIMDFSYTESPPNMKSVMQSAWLMTVAFGNLIVVIIAEAKIFNEQWKEFFLFAGIMFVDLILFAYMAYIYVPTEKFWLNDNAKKDDDRKEKAGKDNDGFDRND</sequence>
<comment type="subcellular location">
    <subcellularLocation>
        <location evidence="1">Membrane</location>
        <topology evidence="1">Multi-pass membrane protein</topology>
    </subcellularLocation>
</comment>
<evidence type="ECO:0000256" key="7">
    <source>
        <dbReference type="SAM" id="MobiDB-lite"/>
    </source>
</evidence>
<feature type="transmembrane region" description="Helical" evidence="8">
    <location>
        <begin position="380"/>
        <end position="402"/>
    </location>
</feature>
<dbReference type="PANTHER" id="PTHR11654">
    <property type="entry name" value="OLIGOPEPTIDE TRANSPORTER-RELATED"/>
    <property type="match status" value="1"/>
</dbReference>
<dbReference type="CDD" id="cd17347">
    <property type="entry name" value="MFS_SLC15A1_2_like"/>
    <property type="match status" value="1"/>
</dbReference>
<feature type="transmembrane region" description="Helical" evidence="8">
    <location>
        <begin position="697"/>
        <end position="719"/>
    </location>
</feature>
<comment type="caution">
    <text evidence="9">The sequence shown here is derived from an EMBL/GenBank/DDBJ whole genome shotgun (WGS) entry which is preliminary data.</text>
</comment>
<dbReference type="Pfam" id="PF00854">
    <property type="entry name" value="PTR2"/>
    <property type="match status" value="2"/>
</dbReference>
<feature type="transmembrane region" description="Helical" evidence="8">
    <location>
        <begin position="114"/>
        <end position="132"/>
    </location>
</feature>
<dbReference type="Gene3D" id="1.20.1250.20">
    <property type="entry name" value="MFS general substrate transporter like domains"/>
    <property type="match status" value="2"/>
</dbReference>
<dbReference type="InterPro" id="IPR018456">
    <property type="entry name" value="PTR2_symporter_CS"/>
</dbReference>
<evidence type="ECO:0000256" key="1">
    <source>
        <dbReference type="ARBA" id="ARBA00004141"/>
    </source>
</evidence>
<feature type="compositionally biased region" description="Basic and acidic residues" evidence="7">
    <location>
        <begin position="19"/>
        <end position="28"/>
    </location>
</feature>
<keyword evidence="4" id="KW-0571">Peptide transport</keyword>
<dbReference type="InterPro" id="IPR000109">
    <property type="entry name" value="POT_fam"/>
</dbReference>
<accession>A0ABP1QVV6</accession>
<evidence type="ECO:0000256" key="3">
    <source>
        <dbReference type="ARBA" id="ARBA00022692"/>
    </source>
</evidence>
<organism evidence="9 10">
    <name type="scientific">Orchesella dallaii</name>
    <dbReference type="NCBI Taxonomy" id="48710"/>
    <lineage>
        <taxon>Eukaryota</taxon>
        <taxon>Metazoa</taxon>
        <taxon>Ecdysozoa</taxon>
        <taxon>Arthropoda</taxon>
        <taxon>Hexapoda</taxon>
        <taxon>Collembola</taxon>
        <taxon>Entomobryomorpha</taxon>
        <taxon>Entomobryoidea</taxon>
        <taxon>Orchesellidae</taxon>
        <taxon>Orchesellinae</taxon>
        <taxon>Orchesella</taxon>
    </lineage>
</organism>
<evidence type="ECO:0000256" key="8">
    <source>
        <dbReference type="SAM" id="Phobius"/>
    </source>
</evidence>
<protein>
    <recommendedName>
        <fullName evidence="11">Peptide transporter family 1</fullName>
    </recommendedName>
</protein>
<reference evidence="9 10" key="1">
    <citation type="submission" date="2024-08" db="EMBL/GenBank/DDBJ databases">
        <authorList>
            <person name="Cucini C."/>
            <person name="Frati F."/>
        </authorList>
    </citation>
    <scope>NUCLEOTIDE SEQUENCE [LARGE SCALE GENOMIC DNA]</scope>
</reference>
<evidence type="ECO:0000256" key="5">
    <source>
        <dbReference type="ARBA" id="ARBA00022989"/>
    </source>
</evidence>
<comment type="similarity">
    <text evidence="2">Belongs to the major facilitator superfamily. Proton-dependent oligopeptide transporter (POT/PTR) (TC 2.A.17) family.</text>
</comment>
<gene>
    <name evidence="9" type="ORF">ODALV1_LOCUS13663</name>
</gene>
<dbReference type="EMBL" id="CAXLJM020000041">
    <property type="protein sequence ID" value="CAL8109757.1"/>
    <property type="molecule type" value="Genomic_DNA"/>
</dbReference>
<evidence type="ECO:0000256" key="4">
    <source>
        <dbReference type="ARBA" id="ARBA00022856"/>
    </source>
</evidence>
<feature type="transmembrane region" description="Helical" evidence="8">
    <location>
        <begin position="45"/>
        <end position="63"/>
    </location>
</feature>
<keyword evidence="4" id="KW-0813">Transport</keyword>
<evidence type="ECO:0000313" key="9">
    <source>
        <dbReference type="EMBL" id="CAL8109757.1"/>
    </source>
</evidence>
<feature type="transmembrane region" description="Helical" evidence="8">
    <location>
        <begin position="219"/>
        <end position="238"/>
    </location>
</feature>
<evidence type="ECO:0000313" key="10">
    <source>
        <dbReference type="Proteomes" id="UP001642540"/>
    </source>
</evidence>
<keyword evidence="4" id="KW-0653">Protein transport</keyword>
<feature type="transmembrane region" description="Helical" evidence="8">
    <location>
        <begin position="665"/>
        <end position="685"/>
    </location>
</feature>
<evidence type="ECO:0000256" key="6">
    <source>
        <dbReference type="ARBA" id="ARBA00023136"/>
    </source>
</evidence>
<name>A0ABP1QVV6_9HEXA</name>
<dbReference type="PROSITE" id="PS01022">
    <property type="entry name" value="PTR2_1"/>
    <property type="match status" value="1"/>
</dbReference>
<feature type="transmembrane region" description="Helical" evidence="8">
    <location>
        <begin position="83"/>
        <end position="102"/>
    </location>
</feature>
<evidence type="ECO:0008006" key="11">
    <source>
        <dbReference type="Google" id="ProtNLM"/>
    </source>
</evidence>
<dbReference type="Proteomes" id="UP001642540">
    <property type="component" value="Unassembled WGS sequence"/>
</dbReference>
<feature type="transmembrane region" description="Helical" evidence="8">
    <location>
        <begin position="629"/>
        <end position="653"/>
    </location>
</feature>
<keyword evidence="5 8" id="KW-1133">Transmembrane helix</keyword>
<feature type="transmembrane region" description="Helical" evidence="8">
    <location>
        <begin position="179"/>
        <end position="199"/>
    </location>
</feature>
<keyword evidence="3 8" id="KW-0812">Transmembrane</keyword>
<feature type="transmembrane region" description="Helical" evidence="8">
    <location>
        <begin position="297"/>
        <end position="315"/>
    </location>
</feature>
<proteinExistence type="inferred from homology"/>
<feature type="transmembrane region" description="Helical" evidence="8">
    <location>
        <begin position="138"/>
        <end position="158"/>
    </location>
</feature>
<keyword evidence="10" id="KW-1185">Reference proteome</keyword>
<dbReference type="SUPFAM" id="SSF103473">
    <property type="entry name" value="MFS general substrate transporter"/>
    <property type="match status" value="1"/>
</dbReference>
<feature type="region of interest" description="Disordered" evidence="7">
    <location>
        <begin position="732"/>
        <end position="751"/>
    </location>
</feature>